<reference evidence="1" key="1">
    <citation type="journal article" date="2018" name="Genome Biol.">
        <title>SKESA: strategic k-mer extension for scrupulous assemblies.</title>
        <authorList>
            <person name="Souvorov A."/>
            <person name="Agarwala R."/>
            <person name="Lipman D.J."/>
        </authorList>
    </citation>
    <scope>NUCLEOTIDE SEQUENCE</scope>
    <source>
        <strain evidence="1">BCW_3452</strain>
    </source>
</reference>
<name>A0A8H9N1B8_VIBVL</name>
<proteinExistence type="predicted"/>
<dbReference type="Proteomes" id="UP000863257">
    <property type="component" value="Unassembled WGS sequence"/>
</dbReference>
<dbReference type="Pfam" id="PF12917">
    <property type="entry name" value="YfbR-like"/>
    <property type="match status" value="1"/>
</dbReference>
<gene>
    <name evidence="1" type="ORF">I7730_14560</name>
</gene>
<dbReference type="SUPFAM" id="SSF109604">
    <property type="entry name" value="HD-domain/PDEase-like"/>
    <property type="match status" value="1"/>
</dbReference>
<evidence type="ECO:0000313" key="1">
    <source>
        <dbReference type="EMBL" id="HAS8541010.1"/>
    </source>
</evidence>
<dbReference type="EMBL" id="DACRBY010000017">
    <property type="protein sequence ID" value="HAS8541010.1"/>
    <property type="molecule type" value="Genomic_DNA"/>
</dbReference>
<sequence length="278" mass="31774">MSHIYSEKQIQEALQDPSVLSAIHKSISGQRMFPNLVDEALHGDFNTRQIDEHELKEYFKDKSVFLCFVMRMNGIMRWNKSSSIHKENLHEHSVMVACFNLLIGQYRTTVLGKSDYTPEELVCWGLTHDLQEAVSEDVNSLYKNSDNVIKHLVKTVEDITIQKLASTIDPTIREPLKKYLDQRSLPKVVKDITKASDLMAAYAKALSELRSNNEDFANAAASLRAGIEVYFEEYPEIKHIYDNYIEAFGCTVDQIMCLLPSTSEFNPELEDKIKSMLG</sequence>
<reference evidence="1" key="2">
    <citation type="submission" date="2019-01" db="EMBL/GenBank/DDBJ databases">
        <authorList>
            <consortium name="NCBI Pathogen Detection Project"/>
        </authorList>
    </citation>
    <scope>NUCLEOTIDE SEQUENCE</scope>
    <source>
        <strain evidence="1">BCW_3452</strain>
    </source>
</reference>
<comment type="caution">
    <text evidence="1">The sequence shown here is derived from an EMBL/GenBank/DDBJ whole genome shotgun (WGS) entry which is preliminary data.</text>
</comment>
<accession>A0A8H9N1B8</accession>
<dbReference type="Gene3D" id="1.10.3210.10">
    <property type="entry name" value="Hypothetical protein af1432"/>
    <property type="match status" value="1"/>
</dbReference>
<dbReference type="AlphaFoldDB" id="A0A8H9N1B8"/>
<organism evidence="1">
    <name type="scientific">Vibrio vulnificus</name>
    <dbReference type="NCBI Taxonomy" id="672"/>
    <lineage>
        <taxon>Bacteria</taxon>
        <taxon>Pseudomonadati</taxon>
        <taxon>Pseudomonadota</taxon>
        <taxon>Gammaproteobacteria</taxon>
        <taxon>Vibrionales</taxon>
        <taxon>Vibrionaceae</taxon>
        <taxon>Vibrio</taxon>
    </lineage>
</organism>
<protein>
    <submittedName>
        <fullName evidence="1">HD domain-containing protein</fullName>
    </submittedName>
</protein>